<dbReference type="OrthoDB" id="7813272at2759"/>
<feature type="signal peptide" evidence="1">
    <location>
        <begin position="1"/>
        <end position="19"/>
    </location>
</feature>
<dbReference type="AlphaFoldDB" id="A0A0P8XGA5"/>
<feature type="chain" id="PRO_5006153910" description="Kazal-like domain-containing protein" evidence="1">
    <location>
        <begin position="20"/>
        <end position="86"/>
    </location>
</feature>
<evidence type="ECO:0008006" key="4">
    <source>
        <dbReference type="Google" id="ProtNLM"/>
    </source>
</evidence>
<organism evidence="2 3">
    <name type="scientific">Drosophila ananassae</name>
    <name type="common">Fruit fly</name>
    <dbReference type="NCBI Taxonomy" id="7217"/>
    <lineage>
        <taxon>Eukaryota</taxon>
        <taxon>Metazoa</taxon>
        <taxon>Ecdysozoa</taxon>
        <taxon>Arthropoda</taxon>
        <taxon>Hexapoda</taxon>
        <taxon>Insecta</taxon>
        <taxon>Pterygota</taxon>
        <taxon>Neoptera</taxon>
        <taxon>Endopterygota</taxon>
        <taxon>Diptera</taxon>
        <taxon>Brachycera</taxon>
        <taxon>Muscomorpha</taxon>
        <taxon>Ephydroidea</taxon>
        <taxon>Drosophilidae</taxon>
        <taxon>Drosophila</taxon>
        <taxon>Sophophora</taxon>
    </lineage>
</organism>
<dbReference type="CTD" id="8674095"/>
<dbReference type="GeneID" id="26514222"/>
<protein>
    <recommendedName>
        <fullName evidence="4">Kazal-like domain-containing protein</fullName>
    </recommendedName>
</protein>
<evidence type="ECO:0000256" key="1">
    <source>
        <dbReference type="SAM" id="SignalP"/>
    </source>
</evidence>
<evidence type="ECO:0000313" key="2">
    <source>
        <dbReference type="EMBL" id="KPU73705.1"/>
    </source>
</evidence>
<accession>A0A0P8XGA5</accession>
<keyword evidence="1" id="KW-0732">Signal</keyword>
<dbReference type="EMBL" id="CH902620">
    <property type="protein sequence ID" value="KPU73705.1"/>
    <property type="molecule type" value="Genomic_DNA"/>
</dbReference>
<keyword evidence="3" id="KW-1185">Reference proteome</keyword>
<dbReference type="Proteomes" id="UP000007801">
    <property type="component" value="Unassembled WGS sequence"/>
</dbReference>
<dbReference type="InParanoid" id="A0A0P8XGA5"/>
<proteinExistence type="predicted"/>
<dbReference type="KEGG" id="dan:26514222"/>
<reference evidence="2 3" key="1">
    <citation type="journal article" date="2007" name="Nature">
        <title>Evolution of genes and genomes on the Drosophila phylogeny.</title>
        <authorList>
            <consortium name="Drosophila 12 Genomes Consortium"/>
            <person name="Clark A.G."/>
            <person name="Eisen M.B."/>
            <person name="Smith D.R."/>
            <person name="Bergman C.M."/>
            <person name="Oliver B."/>
            <person name="Markow T.A."/>
            <person name="Kaufman T.C."/>
            <person name="Kellis M."/>
            <person name="Gelbart W."/>
            <person name="Iyer V.N."/>
            <person name="Pollard D.A."/>
            <person name="Sackton T.B."/>
            <person name="Larracuente A.M."/>
            <person name="Singh N.D."/>
            <person name="Abad J.P."/>
            <person name="Abt D.N."/>
            <person name="Adryan B."/>
            <person name="Aguade M."/>
            <person name="Akashi H."/>
            <person name="Anderson W.W."/>
            <person name="Aquadro C.F."/>
            <person name="Ardell D.H."/>
            <person name="Arguello R."/>
            <person name="Artieri C.G."/>
            <person name="Barbash D.A."/>
            <person name="Barker D."/>
            <person name="Barsanti P."/>
            <person name="Batterham P."/>
            <person name="Batzoglou S."/>
            <person name="Begun D."/>
            <person name="Bhutkar A."/>
            <person name="Blanco E."/>
            <person name="Bosak S.A."/>
            <person name="Bradley R.K."/>
            <person name="Brand A.D."/>
            <person name="Brent M.R."/>
            <person name="Brooks A.N."/>
            <person name="Brown R.H."/>
            <person name="Butlin R.K."/>
            <person name="Caggese C."/>
            <person name="Calvi B.R."/>
            <person name="Bernardo de Carvalho A."/>
            <person name="Caspi A."/>
            <person name="Castrezana S."/>
            <person name="Celniker S.E."/>
            <person name="Chang J.L."/>
            <person name="Chapple C."/>
            <person name="Chatterji S."/>
            <person name="Chinwalla A."/>
            <person name="Civetta A."/>
            <person name="Clifton S.W."/>
            <person name="Comeron J.M."/>
            <person name="Costello J.C."/>
            <person name="Coyne J.A."/>
            <person name="Daub J."/>
            <person name="David R.G."/>
            <person name="Delcher A.L."/>
            <person name="Delehaunty K."/>
            <person name="Do C.B."/>
            <person name="Ebling H."/>
            <person name="Edwards K."/>
            <person name="Eickbush T."/>
            <person name="Evans J.D."/>
            <person name="Filipski A."/>
            <person name="Findeiss S."/>
            <person name="Freyhult E."/>
            <person name="Fulton L."/>
            <person name="Fulton R."/>
            <person name="Garcia A.C."/>
            <person name="Gardiner A."/>
            <person name="Garfield D.A."/>
            <person name="Garvin B.E."/>
            <person name="Gibson G."/>
            <person name="Gilbert D."/>
            <person name="Gnerre S."/>
            <person name="Godfrey J."/>
            <person name="Good R."/>
            <person name="Gotea V."/>
            <person name="Gravely B."/>
            <person name="Greenberg A.J."/>
            <person name="Griffiths-Jones S."/>
            <person name="Gross S."/>
            <person name="Guigo R."/>
            <person name="Gustafson E.A."/>
            <person name="Haerty W."/>
            <person name="Hahn M.W."/>
            <person name="Halligan D.L."/>
            <person name="Halpern A.L."/>
            <person name="Halter G.M."/>
            <person name="Han M.V."/>
            <person name="Heger A."/>
            <person name="Hillier L."/>
            <person name="Hinrichs A.S."/>
            <person name="Holmes I."/>
            <person name="Hoskins R.A."/>
            <person name="Hubisz M.J."/>
            <person name="Hultmark D."/>
            <person name="Huntley M.A."/>
            <person name="Jaffe D.B."/>
            <person name="Jagadeeshan S."/>
            <person name="Jeck W.R."/>
            <person name="Johnson J."/>
            <person name="Jones C.D."/>
            <person name="Jordan W.C."/>
            <person name="Karpen G.H."/>
            <person name="Kataoka E."/>
            <person name="Keightley P.D."/>
            <person name="Kheradpour P."/>
            <person name="Kirkness E.F."/>
            <person name="Koerich L.B."/>
            <person name="Kristiansen K."/>
            <person name="Kudrna D."/>
            <person name="Kulathinal R.J."/>
            <person name="Kumar S."/>
            <person name="Kwok R."/>
            <person name="Lander E."/>
            <person name="Langley C.H."/>
            <person name="Lapoint R."/>
            <person name="Lazzaro B.P."/>
            <person name="Lee S.J."/>
            <person name="Levesque L."/>
            <person name="Li R."/>
            <person name="Lin C.F."/>
            <person name="Lin M.F."/>
            <person name="Lindblad-Toh K."/>
            <person name="Llopart A."/>
            <person name="Long M."/>
            <person name="Low L."/>
            <person name="Lozovsky E."/>
            <person name="Lu J."/>
            <person name="Luo M."/>
            <person name="Machado C.A."/>
            <person name="Makalowski W."/>
            <person name="Marzo M."/>
            <person name="Matsuda M."/>
            <person name="Matzkin L."/>
            <person name="McAllister B."/>
            <person name="McBride C.S."/>
            <person name="McKernan B."/>
            <person name="McKernan K."/>
            <person name="Mendez-Lago M."/>
            <person name="Minx P."/>
            <person name="Mollenhauer M.U."/>
            <person name="Montooth K."/>
            <person name="Mount S.M."/>
            <person name="Mu X."/>
            <person name="Myers E."/>
            <person name="Negre B."/>
            <person name="Newfeld S."/>
            <person name="Nielsen R."/>
            <person name="Noor M.A."/>
            <person name="O'Grady P."/>
            <person name="Pachter L."/>
            <person name="Papaceit M."/>
            <person name="Parisi M.J."/>
            <person name="Parisi M."/>
            <person name="Parts L."/>
            <person name="Pedersen J.S."/>
            <person name="Pesole G."/>
            <person name="Phillippy A.M."/>
            <person name="Ponting C.P."/>
            <person name="Pop M."/>
            <person name="Porcelli D."/>
            <person name="Powell J.R."/>
            <person name="Prohaska S."/>
            <person name="Pruitt K."/>
            <person name="Puig M."/>
            <person name="Quesneville H."/>
            <person name="Ram K.R."/>
            <person name="Rand D."/>
            <person name="Rasmussen M.D."/>
            <person name="Reed L.K."/>
            <person name="Reenan R."/>
            <person name="Reily A."/>
            <person name="Remington K.A."/>
            <person name="Rieger T.T."/>
            <person name="Ritchie M.G."/>
            <person name="Robin C."/>
            <person name="Rogers Y.H."/>
            <person name="Rohde C."/>
            <person name="Rozas J."/>
            <person name="Rubenfield M.J."/>
            <person name="Ruiz A."/>
            <person name="Russo S."/>
            <person name="Salzberg S.L."/>
            <person name="Sanchez-Gracia A."/>
            <person name="Saranga D.J."/>
            <person name="Sato H."/>
            <person name="Schaeffer S.W."/>
            <person name="Schatz M.C."/>
            <person name="Schlenke T."/>
            <person name="Schwartz R."/>
            <person name="Segarra C."/>
            <person name="Singh R.S."/>
            <person name="Sirot L."/>
            <person name="Sirota M."/>
            <person name="Sisneros N.B."/>
            <person name="Smith C.D."/>
            <person name="Smith T.F."/>
            <person name="Spieth J."/>
            <person name="Stage D.E."/>
            <person name="Stark A."/>
            <person name="Stephan W."/>
            <person name="Strausberg R.L."/>
            <person name="Strempel S."/>
            <person name="Sturgill D."/>
            <person name="Sutton G."/>
            <person name="Sutton G.G."/>
            <person name="Tao W."/>
            <person name="Teichmann S."/>
            <person name="Tobari Y.N."/>
            <person name="Tomimura Y."/>
            <person name="Tsolas J.M."/>
            <person name="Valente V.L."/>
            <person name="Venter E."/>
            <person name="Venter J.C."/>
            <person name="Vicario S."/>
            <person name="Vieira F.G."/>
            <person name="Vilella A.J."/>
            <person name="Villasante A."/>
            <person name="Walenz B."/>
            <person name="Wang J."/>
            <person name="Wasserman M."/>
            <person name="Watts T."/>
            <person name="Wilson D."/>
            <person name="Wilson R.K."/>
            <person name="Wing R.A."/>
            <person name="Wolfner M.F."/>
            <person name="Wong A."/>
            <person name="Wong G.K."/>
            <person name="Wu C.I."/>
            <person name="Wu G."/>
            <person name="Yamamoto D."/>
            <person name="Yang H.P."/>
            <person name="Yang S.P."/>
            <person name="Yorke J.A."/>
            <person name="Yoshida K."/>
            <person name="Zdobnov E."/>
            <person name="Zhang P."/>
            <person name="Zhang Y."/>
            <person name="Zimin A.V."/>
            <person name="Baldwin J."/>
            <person name="Abdouelleil A."/>
            <person name="Abdulkadir J."/>
            <person name="Abebe A."/>
            <person name="Abera B."/>
            <person name="Abreu J."/>
            <person name="Acer S.C."/>
            <person name="Aftuck L."/>
            <person name="Alexander A."/>
            <person name="An P."/>
            <person name="Anderson E."/>
            <person name="Anderson S."/>
            <person name="Arachi H."/>
            <person name="Azer M."/>
            <person name="Bachantsang P."/>
            <person name="Barry A."/>
            <person name="Bayul T."/>
            <person name="Berlin A."/>
            <person name="Bessette D."/>
            <person name="Bloom T."/>
            <person name="Blye J."/>
            <person name="Boguslavskiy L."/>
            <person name="Bonnet C."/>
            <person name="Boukhgalter B."/>
            <person name="Bourzgui I."/>
            <person name="Brown A."/>
            <person name="Cahill P."/>
            <person name="Channer S."/>
            <person name="Cheshatsang Y."/>
            <person name="Chuda L."/>
            <person name="Citroen M."/>
            <person name="Collymore A."/>
            <person name="Cooke P."/>
            <person name="Costello M."/>
            <person name="D'Aco K."/>
            <person name="Daza R."/>
            <person name="De Haan G."/>
            <person name="DeGray S."/>
            <person name="DeMaso C."/>
            <person name="Dhargay N."/>
            <person name="Dooley K."/>
            <person name="Dooley E."/>
            <person name="Doricent M."/>
            <person name="Dorje P."/>
            <person name="Dorjee K."/>
            <person name="Dupes A."/>
            <person name="Elong R."/>
            <person name="Falk J."/>
            <person name="Farina A."/>
            <person name="Faro S."/>
            <person name="Ferguson D."/>
            <person name="Fisher S."/>
            <person name="Foley C.D."/>
            <person name="Franke A."/>
            <person name="Friedrich D."/>
            <person name="Gadbois L."/>
            <person name="Gearin G."/>
            <person name="Gearin C.R."/>
            <person name="Giannoukos G."/>
            <person name="Goode T."/>
            <person name="Graham J."/>
            <person name="Grandbois E."/>
            <person name="Grewal S."/>
            <person name="Gyaltsen K."/>
            <person name="Hafez N."/>
            <person name="Hagos B."/>
            <person name="Hall J."/>
            <person name="Henson C."/>
            <person name="Hollinger A."/>
            <person name="Honan T."/>
            <person name="Huard M.D."/>
            <person name="Hughes L."/>
            <person name="Hurhula B."/>
            <person name="Husby M.E."/>
            <person name="Kamat A."/>
            <person name="Kanga B."/>
            <person name="Kashin S."/>
            <person name="Khazanovich D."/>
            <person name="Kisner P."/>
            <person name="Lance K."/>
            <person name="Lara M."/>
            <person name="Lee W."/>
            <person name="Lennon N."/>
            <person name="Letendre F."/>
            <person name="LeVine R."/>
            <person name="Lipovsky A."/>
            <person name="Liu X."/>
            <person name="Liu J."/>
            <person name="Liu S."/>
            <person name="Lokyitsang T."/>
            <person name="Lokyitsang Y."/>
            <person name="Lubonja R."/>
            <person name="Lui A."/>
            <person name="MacDonald P."/>
            <person name="Magnisalis V."/>
            <person name="Maru K."/>
            <person name="Matthews C."/>
            <person name="McCusker W."/>
            <person name="McDonough S."/>
            <person name="Mehta T."/>
            <person name="Meldrim J."/>
            <person name="Meneus L."/>
            <person name="Mihai O."/>
            <person name="Mihalev A."/>
            <person name="Mihova T."/>
            <person name="Mittelman R."/>
            <person name="Mlenga V."/>
            <person name="Montmayeur A."/>
            <person name="Mulrain L."/>
            <person name="Navidi A."/>
            <person name="Naylor J."/>
            <person name="Negash T."/>
            <person name="Nguyen T."/>
            <person name="Nguyen N."/>
            <person name="Nicol R."/>
            <person name="Norbu C."/>
            <person name="Norbu N."/>
            <person name="Novod N."/>
            <person name="O'Neill B."/>
            <person name="Osman S."/>
            <person name="Markiewicz E."/>
            <person name="Oyono O.L."/>
            <person name="Patti C."/>
            <person name="Phunkhang P."/>
            <person name="Pierre F."/>
            <person name="Priest M."/>
            <person name="Raghuraman S."/>
            <person name="Rege F."/>
            <person name="Reyes R."/>
            <person name="Rise C."/>
            <person name="Rogov P."/>
            <person name="Ross K."/>
            <person name="Ryan E."/>
            <person name="Settipalli S."/>
            <person name="Shea T."/>
            <person name="Sherpa N."/>
            <person name="Shi L."/>
            <person name="Shih D."/>
            <person name="Sparrow T."/>
            <person name="Spaulding J."/>
            <person name="Stalker J."/>
            <person name="Stange-Thomann N."/>
            <person name="Stavropoulos S."/>
            <person name="Stone C."/>
            <person name="Strader C."/>
            <person name="Tesfaye S."/>
            <person name="Thomson T."/>
            <person name="Thoulutsang Y."/>
            <person name="Thoulutsang D."/>
            <person name="Topham K."/>
            <person name="Topping I."/>
            <person name="Tsamla T."/>
            <person name="Vassiliev H."/>
            <person name="Vo A."/>
            <person name="Wangchuk T."/>
            <person name="Wangdi T."/>
            <person name="Weiand M."/>
            <person name="Wilkinson J."/>
            <person name="Wilson A."/>
            <person name="Yadav S."/>
            <person name="Young G."/>
            <person name="Yu Q."/>
            <person name="Zembek L."/>
            <person name="Zhong D."/>
            <person name="Zimmer A."/>
            <person name="Zwirko Z."/>
            <person name="Jaffe D.B."/>
            <person name="Alvarez P."/>
            <person name="Brockman W."/>
            <person name="Butler J."/>
            <person name="Chin C."/>
            <person name="Gnerre S."/>
            <person name="Grabherr M."/>
            <person name="Kleber M."/>
            <person name="Mauceli E."/>
            <person name="MacCallum I."/>
        </authorList>
    </citation>
    <scope>NUCLEOTIDE SEQUENCE [LARGE SCALE GENOMIC DNA]</scope>
    <source>
        <strain evidence="3">Tucson 14024-0371.13</strain>
    </source>
</reference>
<evidence type="ECO:0000313" key="3">
    <source>
        <dbReference type="Proteomes" id="UP000007801"/>
    </source>
</evidence>
<name>A0A0P8XGA5_DROAN</name>
<gene>
    <name evidence="2" type="primary">Dana\GF26813</name>
    <name evidence="2" type="ORF">GF26813</name>
</gene>
<sequence length="86" mass="9817">MRIYLLGLLGMLILRISRQEDSCQVCSWKTNIHCGIAADDSCAFGGLNKCLVERASCLRQMNNLTRIFYPNYERKMSHGQAKMSKN</sequence>
<dbReference type="FunCoup" id="A0A0P8XGA5">
    <property type="interactions" value="23"/>
</dbReference>